<comment type="caution">
    <text evidence="1">The sequence shown here is derived from an EMBL/GenBank/DDBJ whole genome shotgun (WGS) entry which is preliminary data.</text>
</comment>
<sequence>MPSAVVFCLRHGLSTVQQGSYRPRPRYSVRLPLRRCSPRPNPFGGSETRRQSRQGRTAWTVAGLSCLPHVRPIARYGCAYGDNFDTSPICSCLRPYQTTYMRAGNHHPCLPLLAESYHGLSSREHSITYDTDPEVPVVVDQITWPGPPPPPSMPIVSVLAYCGTSFRRGKLSRVLSLMSLCAGHAA</sequence>
<gene>
    <name evidence="1" type="ORF">CCHR01_05610</name>
</gene>
<evidence type="ECO:0000313" key="2">
    <source>
        <dbReference type="Proteomes" id="UP001243330"/>
    </source>
</evidence>
<name>A0AAD9ANL7_9PEZI</name>
<dbReference type="Proteomes" id="UP001243330">
    <property type="component" value="Unassembled WGS sequence"/>
</dbReference>
<dbReference type="AlphaFoldDB" id="A0AAD9ANL7"/>
<keyword evidence="2" id="KW-1185">Reference proteome</keyword>
<evidence type="ECO:0000313" key="1">
    <source>
        <dbReference type="EMBL" id="KAK1851723.1"/>
    </source>
</evidence>
<accession>A0AAD9ANL7</accession>
<organism evidence="1 2">
    <name type="scientific">Colletotrichum chrysophilum</name>
    <dbReference type="NCBI Taxonomy" id="1836956"/>
    <lineage>
        <taxon>Eukaryota</taxon>
        <taxon>Fungi</taxon>
        <taxon>Dikarya</taxon>
        <taxon>Ascomycota</taxon>
        <taxon>Pezizomycotina</taxon>
        <taxon>Sordariomycetes</taxon>
        <taxon>Hypocreomycetidae</taxon>
        <taxon>Glomerellales</taxon>
        <taxon>Glomerellaceae</taxon>
        <taxon>Colletotrichum</taxon>
        <taxon>Colletotrichum gloeosporioides species complex</taxon>
    </lineage>
</organism>
<reference evidence="1" key="1">
    <citation type="submission" date="2023-01" db="EMBL/GenBank/DDBJ databases">
        <title>Colletotrichum chrysophilum M932 genome sequence.</title>
        <authorList>
            <person name="Baroncelli R."/>
        </authorList>
    </citation>
    <scope>NUCLEOTIDE SEQUENCE</scope>
    <source>
        <strain evidence="1">M932</strain>
    </source>
</reference>
<protein>
    <submittedName>
        <fullName evidence="1">Uncharacterized protein</fullName>
    </submittedName>
</protein>
<dbReference type="EMBL" id="JAQOWY010000090">
    <property type="protein sequence ID" value="KAK1851723.1"/>
    <property type="molecule type" value="Genomic_DNA"/>
</dbReference>
<proteinExistence type="predicted"/>